<evidence type="ECO:0000313" key="2">
    <source>
        <dbReference type="EMBL" id="MFK2878741.1"/>
    </source>
</evidence>
<dbReference type="RefSeq" id="WP_404615544.1">
    <property type="nucleotide sequence ID" value="NZ_JADIKK010000008.1"/>
</dbReference>
<name>A0ABW8J8W4_9GAMM</name>
<comment type="caution">
    <text evidence="2">The sequence shown here is derived from an EMBL/GenBank/DDBJ whole genome shotgun (WGS) entry which is preliminary data.</text>
</comment>
<keyword evidence="1" id="KW-0812">Transmembrane</keyword>
<gene>
    <name evidence="2" type="ORF">ISP25_16845</name>
</gene>
<proteinExistence type="predicted"/>
<evidence type="ECO:0000313" key="3">
    <source>
        <dbReference type="Proteomes" id="UP001620339"/>
    </source>
</evidence>
<evidence type="ECO:0008006" key="4">
    <source>
        <dbReference type="Google" id="ProtNLM"/>
    </source>
</evidence>
<feature type="transmembrane region" description="Helical" evidence="1">
    <location>
        <begin position="45"/>
        <end position="70"/>
    </location>
</feature>
<evidence type="ECO:0000256" key="1">
    <source>
        <dbReference type="SAM" id="Phobius"/>
    </source>
</evidence>
<keyword evidence="3" id="KW-1185">Reference proteome</keyword>
<keyword evidence="1" id="KW-1133">Transmembrane helix</keyword>
<feature type="transmembrane region" description="Helical" evidence="1">
    <location>
        <begin position="90"/>
        <end position="115"/>
    </location>
</feature>
<reference evidence="2 3" key="1">
    <citation type="submission" date="2020-10" db="EMBL/GenBank/DDBJ databases">
        <title>Phylogeny of dyella-like bacteria.</title>
        <authorList>
            <person name="Fu J."/>
        </authorList>
    </citation>
    <scope>NUCLEOTIDE SEQUENCE [LARGE SCALE GENOMIC DNA]</scope>
    <source>
        <strain evidence="2 3">KACC 19113</strain>
    </source>
</reference>
<dbReference type="Proteomes" id="UP001620339">
    <property type="component" value="Unassembled WGS sequence"/>
</dbReference>
<feature type="transmembrane region" description="Helical" evidence="1">
    <location>
        <begin position="6"/>
        <end position="33"/>
    </location>
</feature>
<organism evidence="2 3">
    <name type="scientific">Rhodanobacter hydrolyticus</name>
    <dbReference type="NCBI Taxonomy" id="2250595"/>
    <lineage>
        <taxon>Bacteria</taxon>
        <taxon>Pseudomonadati</taxon>
        <taxon>Pseudomonadota</taxon>
        <taxon>Gammaproteobacteria</taxon>
        <taxon>Lysobacterales</taxon>
        <taxon>Rhodanobacteraceae</taxon>
        <taxon>Rhodanobacter</taxon>
    </lineage>
</organism>
<accession>A0ABW8J8W4</accession>
<keyword evidence="1" id="KW-0472">Membrane</keyword>
<dbReference type="EMBL" id="JADIKK010000008">
    <property type="protein sequence ID" value="MFK2878741.1"/>
    <property type="molecule type" value="Genomic_DNA"/>
</dbReference>
<sequence>MKTSLYTVLCIAIRLGAVLMAVGLLESVPLFLWNLNSSDGRFAKLALVLTASGLAIAFVLWLKPGVLAWWASSGRSKGEVFESHIEANQIQYIALSVLGVWLAISGLASMTSLAIQLVRLHLQIGGYSGAQIPGAVLGNLSRALVTTVAGVALALGSRGLVGLLHRLRGYPTQPAVAGGDDEITPRD</sequence>
<protein>
    <recommendedName>
        <fullName evidence="4">DUF2975 domain-containing protein</fullName>
    </recommendedName>
</protein>